<evidence type="ECO:0000313" key="2">
    <source>
        <dbReference type="EMBL" id="KAG7571099.1"/>
    </source>
</evidence>
<dbReference type="AlphaFoldDB" id="A0A8K0JRI0"/>
<proteinExistence type="predicted"/>
<protein>
    <submittedName>
        <fullName evidence="2">Uncharacterized protein</fullName>
    </submittedName>
</protein>
<reference evidence="2" key="1">
    <citation type="submission" date="2020-04" db="EMBL/GenBank/DDBJ databases">
        <title>Analysis of mating type loci in Filobasidium floriforme.</title>
        <authorList>
            <person name="Nowrousian M."/>
        </authorList>
    </citation>
    <scope>NUCLEOTIDE SEQUENCE</scope>
    <source>
        <strain evidence="2">CBS 6242</strain>
    </source>
</reference>
<evidence type="ECO:0000256" key="1">
    <source>
        <dbReference type="SAM" id="Phobius"/>
    </source>
</evidence>
<sequence>MNLHDATRDDDLEVNFQITTASSRGFACTRAVLHAALASLSLAYSAVLWHVPDALYRLGSFGAYWGTEEEWDQMINVTRLLSQLGLVYLCFGYLEASCCQNTDKFPLLHRVGVCLVFEGLLAALWIDKFYIHADKMAALARYDNSWITYILVITALSICVAWFISTAHLLVPFVHRLSLPDEMPVLTLLGRGVEDYPWPVEKARIRRIGDELEITFGVEEEVVDLDRTGPIITEEKGDLVSYDLV</sequence>
<keyword evidence="3" id="KW-1185">Reference proteome</keyword>
<accession>A0A8K0JRI0</accession>
<keyword evidence="1" id="KW-0472">Membrane</keyword>
<dbReference type="EMBL" id="JABELV010000011">
    <property type="protein sequence ID" value="KAG7571099.1"/>
    <property type="molecule type" value="Genomic_DNA"/>
</dbReference>
<feature type="transmembrane region" description="Helical" evidence="1">
    <location>
        <begin position="31"/>
        <end position="51"/>
    </location>
</feature>
<keyword evidence="1" id="KW-1133">Transmembrane helix</keyword>
<feature type="transmembrane region" description="Helical" evidence="1">
    <location>
        <begin position="107"/>
        <end position="126"/>
    </location>
</feature>
<gene>
    <name evidence="2" type="ORF">FFLO_00924</name>
</gene>
<feature type="transmembrane region" description="Helical" evidence="1">
    <location>
        <begin position="146"/>
        <end position="171"/>
    </location>
</feature>
<organism evidence="2 3">
    <name type="scientific">Filobasidium floriforme</name>
    <dbReference type="NCBI Taxonomy" id="5210"/>
    <lineage>
        <taxon>Eukaryota</taxon>
        <taxon>Fungi</taxon>
        <taxon>Dikarya</taxon>
        <taxon>Basidiomycota</taxon>
        <taxon>Agaricomycotina</taxon>
        <taxon>Tremellomycetes</taxon>
        <taxon>Filobasidiales</taxon>
        <taxon>Filobasidiaceae</taxon>
        <taxon>Filobasidium</taxon>
    </lineage>
</organism>
<name>A0A8K0JRI0_9TREE</name>
<keyword evidence="1" id="KW-0812">Transmembrane</keyword>
<dbReference type="Proteomes" id="UP000812966">
    <property type="component" value="Unassembled WGS sequence"/>
</dbReference>
<evidence type="ECO:0000313" key="3">
    <source>
        <dbReference type="Proteomes" id="UP000812966"/>
    </source>
</evidence>
<comment type="caution">
    <text evidence="2">The sequence shown here is derived from an EMBL/GenBank/DDBJ whole genome shotgun (WGS) entry which is preliminary data.</text>
</comment>